<comment type="similarity">
    <text evidence="2">Belongs to the eukaryotic RPC9 RNA polymerase subunit family.</text>
</comment>
<keyword evidence="9" id="KW-1185">Reference proteome</keyword>
<dbReference type="SUPFAM" id="SSF47819">
    <property type="entry name" value="HRDC-like"/>
    <property type="match status" value="1"/>
</dbReference>
<evidence type="ECO:0000256" key="2">
    <source>
        <dbReference type="ARBA" id="ARBA00006898"/>
    </source>
</evidence>
<dbReference type="GO" id="GO:0006384">
    <property type="term" value="P:transcription initiation at RNA polymerase III promoter"/>
    <property type="evidence" value="ECO:0007669"/>
    <property type="project" value="InterPro"/>
</dbReference>
<accession>A0A8T9BQJ1</accession>
<evidence type="ECO:0000313" key="8">
    <source>
        <dbReference type="EMBL" id="TVY54055.1"/>
    </source>
</evidence>
<feature type="compositionally biased region" description="Basic and acidic residues" evidence="7">
    <location>
        <begin position="153"/>
        <end position="175"/>
    </location>
</feature>
<keyword evidence="6" id="KW-0539">Nucleus</keyword>
<feature type="region of interest" description="Disordered" evidence="7">
    <location>
        <begin position="153"/>
        <end position="182"/>
    </location>
</feature>
<keyword evidence="5" id="KW-0804">Transcription</keyword>
<reference evidence="8 9" key="1">
    <citation type="submission" date="2018-05" db="EMBL/GenBank/DDBJ databases">
        <title>Genome sequencing and assembly of the regulated plant pathogen Lachnellula willkommii and related sister species for the development of diagnostic species identification markers.</title>
        <authorList>
            <person name="Giroux E."/>
            <person name="Bilodeau G."/>
        </authorList>
    </citation>
    <scope>NUCLEOTIDE SEQUENCE [LARGE SCALE GENOMIC DNA]</scope>
    <source>
        <strain evidence="8 9">CBS 268.59</strain>
    </source>
</reference>
<proteinExistence type="inferred from homology"/>
<dbReference type="GO" id="GO:0005666">
    <property type="term" value="C:RNA polymerase III complex"/>
    <property type="evidence" value="ECO:0007669"/>
    <property type="project" value="InterPro"/>
</dbReference>
<evidence type="ECO:0000256" key="6">
    <source>
        <dbReference type="ARBA" id="ARBA00023242"/>
    </source>
</evidence>
<name>A0A8T9BQJ1_9HELO</name>
<dbReference type="PANTHER" id="PTHR15561:SF0">
    <property type="entry name" value="DNA-DIRECTED RNA POLYMERASE III SUBUNIT RPC9"/>
    <property type="match status" value="1"/>
</dbReference>
<evidence type="ECO:0000313" key="9">
    <source>
        <dbReference type="Proteomes" id="UP000469558"/>
    </source>
</evidence>
<dbReference type="InterPro" id="IPR005574">
    <property type="entry name" value="Rpb4/RPC9"/>
</dbReference>
<dbReference type="AlphaFoldDB" id="A0A8T9BQJ1"/>
<evidence type="ECO:0000256" key="7">
    <source>
        <dbReference type="SAM" id="MobiDB-lite"/>
    </source>
</evidence>
<dbReference type="OrthoDB" id="1746530at2759"/>
<dbReference type="Proteomes" id="UP000469558">
    <property type="component" value="Unassembled WGS sequence"/>
</dbReference>
<dbReference type="InterPro" id="IPR038324">
    <property type="entry name" value="Rpb4/RPC9_sf"/>
</dbReference>
<evidence type="ECO:0000256" key="1">
    <source>
        <dbReference type="ARBA" id="ARBA00004123"/>
    </source>
</evidence>
<dbReference type="InterPro" id="IPR038846">
    <property type="entry name" value="RPC9"/>
</dbReference>
<comment type="subcellular location">
    <subcellularLocation>
        <location evidence="1">Nucleus</location>
    </subcellularLocation>
</comment>
<dbReference type="Pfam" id="PF03874">
    <property type="entry name" value="RNA_pol_Rpb4"/>
    <property type="match status" value="1"/>
</dbReference>
<dbReference type="InterPro" id="IPR010997">
    <property type="entry name" value="HRDC-like_sf"/>
</dbReference>
<organism evidence="8 9">
    <name type="scientific">Lachnellula suecica</name>
    <dbReference type="NCBI Taxonomy" id="602035"/>
    <lineage>
        <taxon>Eukaryota</taxon>
        <taxon>Fungi</taxon>
        <taxon>Dikarya</taxon>
        <taxon>Ascomycota</taxon>
        <taxon>Pezizomycotina</taxon>
        <taxon>Leotiomycetes</taxon>
        <taxon>Helotiales</taxon>
        <taxon>Lachnaceae</taxon>
        <taxon>Lachnellula</taxon>
    </lineage>
</organism>
<evidence type="ECO:0000256" key="4">
    <source>
        <dbReference type="ARBA" id="ARBA00022478"/>
    </source>
</evidence>
<gene>
    <name evidence="8" type="primary">rpc17</name>
    <name evidence="8" type="ORF">LSUE1_G009917</name>
</gene>
<keyword evidence="4 8" id="KW-0240">DNA-directed RNA polymerase</keyword>
<dbReference type="Gene3D" id="1.20.1250.40">
    <property type="match status" value="1"/>
</dbReference>
<protein>
    <recommendedName>
        <fullName evidence="3">DNA-directed RNA polymerase III subunit RPC9</fullName>
    </recommendedName>
</protein>
<evidence type="ECO:0000256" key="5">
    <source>
        <dbReference type="ARBA" id="ARBA00023163"/>
    </source>
</evidence>
<evidence type="ECO:0000256" key="3">
    <source>
        <dbReference type="ARBA" id="ARBA00016672"/>
    </source>
</evidence>
<comment type="caution">
    <text evidence="8">The sequence shown here is derived from an EMBL/GenBank/DDBJ whole genome shotgun (WGS) entry which is preliminary data.</text>
</comment>
<sequence length="182" mass="21444">MKIIEAQSATLTNYEVFKHLQDQGDRYEAIKQFEIKDKKSKGEKPEQNVIKRPGNLWTLRKELMDYFKEPPSPLAYDKLPYNDDTITNLLKELRSWEITKGEVIMMLNLRPTKLENLNTIIQEMEERFTEEEQNAILAAIVKVLGRPDGEFEREKMEENAHADKVRDMEEQKTLELVDDDEL</sequence>
<dbReference type="PANTHER" id="PTHR15561">
    <property type="entry name" value="CALCITONIN GENE-RELATED PEPTIDE-RECEPTOR COMPONENT PROTEIN"/>
    <property type="match status" value="1"/>
</dbReference>
<dbReference type="GO" id="GO:0000166">
    <property type="term" value="F:nucleotide binding"/>
    <property type="evidence" value="ECO:0007669"/>
    <property type="project" value="InterPro"/>
</dbReference>
<dbReference type="EMBL" id="QGMK01003140">
    <property type="protein sequence ID" value="TVY54055.1"/>
    <property type="molecule type" value="Genomic_DNA"/>
</dbReference>